<evidence type="ECO:0000256" key="1">
    <source>
        <dbReference type="ARBA" id="ARBA00022729"/>
    </source>
</evidence>
<feature type="chain" id="PRO_5043816044" evidence="3">
    <location>
        <begin position="27"/>
        <end position="310"/>
    </location>
</feature>
<dbReference type="PANTHER" id="PTHR46580">
    <property type="entry name" value="SENSOR KINASE-RELATED"/>
    <property type="match status" value="1"/>
</dbReference>
<keyword evidence="1 3" id="KW-0732">Signal</keyword>
<dbReference type="EMBL" id="CP108253">
    <property type="protein sequence ID" value="WTU44875.1"/>
    <property type="molecule type" value="Genomic_DNA"/>
</dbReference>
<evidence type="ECO:0000256" key="2">
    <source>
        <dbReference type="SAM" id="MobiDB-lite"/>
    </source>
</evidence>
<proteinExistence type="predicted"/>
<evidence type="ECO:0000256" key="3">
    <source>
        <dbReference type="SAM" id="SignalP"/>
    </source>
</evidence>
<dbReference type="InterPro" id="IPR028994">
    <property type="entry name" value="Integrin_alpha_N"/>
</dbReference>
<feature type="region of interest" description="Disordered" evidence="2">
    <location>
        <begin position="38"/>
        <end position="58"/>
    </location>
</feature>
<dbReference type="InterPro" id="IPR013517">
    <property type="entry name" value="FG-GAP"/>
</dbReference>
<accession>A0AAU2H912</accession>
<gene>
    <name evidence="4" type="ORF">OHV25_37490</name>
</gene>
<feature type="signal peptide" evidence="3">
    <location>
        <begin position="1"/>
        <end position="26"/>
    </location>
</feature>
<name>A0AAU2H912_9ACTN</name>
<protein>
    <submittedName>
        <fullName evidence="4">VCBS repeat-containing protein</fullName>
    </submittedName>
</protein>
<dbReference type="Pfam" id="PF13517">
    <property type="entry name" value="FG-GAP_3"/>
    <property type="match status" value="1"/>
</dbReference>
<dbReference type="Gene3D" id="2.115.10.10">
    <property type="entry name" value="Tachylectin 2"/>
    <property type="match status" value="1"/>
</dbReference>
<dbReference type="SUPFAM" id="SSF69318">
    <property type="entry name" value="Integrin alpha N-terminal domain"/>
    <property type="match status" value="1"/>
</dbReference>
<sequence length="310" mass="33609">MKFIPRALAATAIATVMAATAATAFAAGNPTDARELRAQADAQHRAHGSQGLAAPRAAAKKRVETPTFSMTAVDKKSGNLYLYFADRQGGFDKRYDVGVGYDFEAFQGHVDNDKDGYGESTWHVDKSGLLSYTYHVSELTLDTKDIGGGWQIYDKVLFPGNLAGAGEADIIARDKAGVLWLYLGYADGRVTARTKIGGGWGQYTEIAGQGDLDGDGFTDIVARDKAGVLWFYKGSGDRNDPFNQRTRIGGGWNTYNRILSVGDLDNDGRTDLAARGNDGTLWRYSGNGDSADPFDNRVKIGWGYNIYNLI</sequence>
<reference evidence="4" key="1">
    <citation type="submission" date="2022-10" db="EMBL/GenBank/DDBJ databases">
        <title>The complete genomes of actinobacterial strains from the NBC collection.</title>
        <authorList>
            <person name="Joergensen T.S."/>
            <person name="Alvarez Arevalo M."/>
            <person name="Sterndorff E.B."/>
            <person name="Faurdal D."/>
            <person name="Vuksanovic O."/>
            <person name="Mourched A.-S."/>
            <person name="Charusanti P."/>
            <person name="Shaw S."/>
            <person name="Blin K."/>
            <person name="Weber T."/>
        </authorList>
    </citation>
    <scope>NUCLEOTIDE SEQUENCE</scope>
    <source>
        <strain evidence="4">NBC_00060</strain>
    </source>
</reference>
<evidence type="ECO:0000313" key="4">
    <source>
        <dbReference type="EMBL" id="WTU44875.1"/>
    </source>
</evidence>
<organism evidence="4">
    <name type="scientific">Streptomyces sp. NBC_00060</name>
    <dbReference type="NCBI Taxonomy" id="2975636"/>
    <lineage>
        <taxon>Bacteria</taxon>
        <taxon>Bacillati</taxon>
        <taxon>Actinomycetota</taxon>
        <taxon>Actinomycetes</taxon>
        <taxon>Kitasatosporales</taxon>
        <taxon>Streptomycetaceae</taxon>
        <taxon>Streptomyces</taxon>
    </lineage>
</organism>
<dbReference type="PANTHER" id="PTHR46580:SF4">
    <property type="entry name" value="ATP_GTP-BINDING PROTEIN"/>
    <property type="match status" value="1"/>
</dbReference>
<dbReference type="AlphaFoldDB" id="A0AAU2H912"/>